<evidence type="ECO:0000313" key="1">
    <source>
        <dbReference type="EMBL" id="KAG0149302.1"/>
    </source>
</evidence>
<organism evidence="1 2">
    <name type="scientific">Cronartium quercuum f. sp. fusiforme G11</name>
    <dbReference type="NCBI Taxonomy" id="708437"/>
    <lineage>
        <taxon>Eukaryota</taxon>
        <taxon>Fungi</taxon>
        <taxon>Dikarya</taxon>
        <taxon>Basidiomycota</taxon>
        <taxon>Pucciniomycotina</taxon>
        <taxon>Pucciniomycetes</taxon>
        <taxon>Pucciniales</taxon>
        <taxon>Coleosporiaceae</taxon>
        <taxon>Cronartium</taxon>
    </lineage>
</organism>
<reference evidence="1" key="1">
    <citation type="submission" date="2013-11" db="EMBL/GenBank/DDBJ databases">
        <title>Genome sequence of the fusiform rust pathogen reveals effectors for host alternation and coevolution with pine.</title>
        <authorList>
            <consortium name="DOE Joint Genome Institute"/>
            <person name="Smith K."/>
            <person name="Pendleton A."/>
            <person name="Kubisiak T."/>
            <person name="Anderson C."/>
            <person name="Salamov A."/>
            <person name="Aerts A."/>
            <person name="Riley R."/>
            <person name="Clum A."/>
            <person name="Lindquist E."/>
            <person name="Ence D."/>
            <person name="Campbell M."/>
            <person name="Kronenberg Z."/>
            <person name="Feau N."/>
            <person name="Dhillon B."/>
            <person name="Hamelin R."/>
            <person name="Burleigh J."/>
            <person name="Smith J."/>
            <person name="Yandell M."/>
            <person name="Nelson C."/>
            <person name="Grigoriev I."/>
            <person name="Davis J."/>
        </authorList>
    </citation>
    <scope>NUCLEOTIDE SEQUENCE</scope>
    <source>
        <strain evidence="1">G11</strain>
    </source>
</reference>
<proteinExistence type="predicted"/>
<dbReference type="AlphaFoldDB" id="A0A9P6TEF1"/>
<sequence length="64" mass="7308">MPCFTHKQALKRSIHLAQTLRHEILAQQRKWLVLLALLDVEAAASQFMAPGLDCLMKWLLPGVR</sequence>
<accession>A0A9P6TEF1</accession>
<dbReference type="Proteomes" id="UP000886653">
    <property type="component" value="Unassembled WGS sequence"/>
</dbReference>
<comment type="caution">
    <text evidence="1">The sequence shown here is derived from an EMBL/GenBank/DDBJ whole genome shotgun (WGS) entry which is preliminary data.</text>
</comment>
<evidence type="ECO:0000313" key="2">
    <source>
        <dbReference type="Proteomes" id="UP000886653"/>
    </source>
</evidence>
<protein>
    <submittedName>
        <fullName evidence="1">Uncharacterized protein</fullName>
    </submittedName>
</protein>
<name>A0A9P6TEF1_9BASI</name>
<gene>
    <name evidence="1" type="ORF">CROQUDRAFT_653880</name>
</gene>
<keyword evidence="2" id="KW-1185">Reference proteome</keyword>
<dbReference type="EMBL" id="MU167229">
    <property type="protein sequence ID" value="KAG0149302.1"/>
    <property type="molecule type" value="Genomic_DNA"/>
</dbReference>
<feature type="non-terminal residue" evidence="1">
    <location>
        <position position="64"/>
    </location>
</feature>